<evidence type="ECO:0000313" key="2">
    <source>
        <dbReference type="Proteomes" id="UP000006639"/>
    </source>
</evidence>
<organism evidence="1 2">
    <name type="scientific">Midichloria mitochondrii (strain IricVA)</name>
    <dbReference type="NCBI Taxonomy" id="696127"/>
    <lineage>
        <taxon>Bacteria</taxon>
        <taxon>Pseudomonadati</taxon>
        <taxon>Pseudomonadota</taxon>
        <taxon>Alphaproteobacteria</taxon>
        <taxon>Rickettsiales</taxon>
        <taxon>Candidatus Midichloriaceae</taxon>
        <taxon>Candidatus Midichloria</taxon>
    </lineage>
</organism>
<keyword evidence="2" id="KW-1185">Reference proteome</keyword>
<sequence>MENIIIGIDTAKYKFDVAIVSQNKTTNLQFKNCQEGFLEVIVSTSSQLLLVCYGSNWK</sequence>
<dbReference type="AlphaFoldDB" id="F7XUH1"/>
<accession>F7XUH1</accession>
<evidence type="ECO:0000313" key="1">
    <source>
        <dbReference type="EMBL" id="AEI89530.1"/>
    </source>
</evidence>
<dbReference type="KEGG" id="mmn:midi_01259"/>
<evidence type="ECO:0008006" key="3">
    <source>
        <dbReference type="Google" id="ProtNLM"/>
    </source>
</evidence>
<reference evidence="1 2" key="1">
    <citation type="journal article" date="2011" name="Mol. Biol. Evol.">
        <title>Phylogenomic evidence for the presence of a flagellum and cbb3 oxidase in the free-living mitochondrial ancestor.</title>
        <authorList>
            <person name="Sassera D."/>
            <person name="Lo N."/>
            <person name="Epis S."/>
            <person name="D'Auria G."/>
            <person name="Montagna M."/>
            <person name="Comandatore F."/>
            <person name="Horner D."/>
            <person name="Pereto J."/>
            <person name="Luciano A.M."/>
            <person name="Franciosi F."/>
            <person name="Ferri E."/>
            <person name="Crotti E."/>
            <person name="Bazzocchi C."/>
            <person name="Daffonchio D."/>
            <person name="Sacchi L."/>
            <person name="Moya A."/>
            <person name="Latorre A."/>
            <person name="Bandi C."/>
        </authorList>
    </citation>
    <scope>NUCLEOTIDE SEQUENCE [LARGE SCALE GENOMIC DNA]</scope>
    <source>
        <strain evidence="1 2">IricVA</strain>
    </source>
</reference>
<dbReference type="EMBL" id="CP002130">
    <property type="protein sequence ID" value="AEI89530.1"/>
    <property type="molecule type" value="Genomic_DNA"/>
</dbReference>
<dbReference type="HOGENOM" id="CLU_2974442_0_0_5"/>
<dbReference type="RefSeq" id="WP_013951720.1">
    <property type="nucleotide sequence ID" value="NC_015722.1"/>
</dbReference>
<dbReference type="Proteomes" id="UP000006639">
    <property type="component" value="Chromosome"/>
</dbReference>
<name>F7XUH1_MIDMI</name>
<proteinExistence type="predicted"/>
<protein>
    <recommendedName>
        <fullName evidence="3">Transposase</fullName>
    </recommendedName>
</protein>
<gene>
    <name evidence="1" type="ordered locus">midi_01259</name>
</gene>